<gene>
    <name evidence="2" type="ORF">C8E87_0519</name>
</gene>
<evidence type="ECO:0000313" key="2">
    <source>
        <dbReference type="EMBL" id="TDO36929.1"/>
    </source>
</evidence>
<name>A0A4R6JLC8_9ACTN</name>
<accession>A0A4R6JLC8</accession>
<dbReference type="RefSeq" id="WP_133871620.1">
    <property type="nucleotide sequence ID" value="NZ_BOMD01000071.1"/>
</dbReference>
<dbReference type="OrthoDB" id="3404169at2"/>
<feature type="signal peptide" evidence="1">
    <location>
        <begin position="1"/>
        <end position="28"/>
    </location>
</feature>
<dbReference type="InterPro" id="IPR018114">
    <property type="entry name" value="TRYPSIN_HIS"/>
</dbReference>
<dbReference type="PROSITE" id="PS00135">
    <property type="entry name" value="TRYPSIN_SER"/>
    <property type="match status" value="1"/>
</dbReference>
<dbReference type="AlphaFoldDB" id="A0A4R6JLC8"/>
<proteinExistence type="predicted"/>
<evidence type="ECO:0000256" key="1">
    <source>
        <dbReference type="SAM" id="SignalP"/>
    </source>
</evidence>
<dbReference type="SUPFAM" id="SSF50494">
    <property type="entry name" value="Trypsin-like serine proteases"/>
    <property type="match status" value="1"/>
</dbReference>
<dbReference type="Gene3D" id="3.30.300.50">
    <property type="match status" value="1"/>
</dbReference>
<keyword evidence="1" id="KW-0732">Signal</keyword>
<dbReference type="Proteomes" id="UP000294901">
    <property type="component" value="Unassembled WGS sequence"/>
</dbReference>
<sequence>MERTSVIAVVTATVLAAGSLTVAGPAAADVSLDLPRQAAPVAQENRGSIAYLTARYKISEDEALRRLALQKLAPALDAELAKKFPKTFAGSYLDQAGGGRLVVNSTDPAGMTAALAAAGDSAHVVAAKVKWSLAELTATEARLRRTVGDPHETTARKAEFAIDVPGNTVAVYQRAGMTAPSSARLSAAAADAAQARPAVADATLTAAVVAEAGRAEVRQLVAGAEKTGPVTMDAPVGPGCDTRQCGPPMRGGMRLNVRRSQAAPTGSSTGYLNPWYGQCTNGFNVSDNRGWNYIMTAGHCMVGSYKVGINRTYSAGTYTPVSYEVHNYENGCNGSDCGPTYPYDYSIQPYQVNDGYNWYDYWSGPYAKNQVVSWCWWTSSTWQGCVDGTFAIRGFYTYNSIAVGWVVCGTGSGDAGSDSGYTRNVNYVPGTRCGEVTGKDGGIRTNICTRPGDSGGPLFSEIDGMAYGILSTGHAGTGACPASPAGTEWSSYTPVSNIHSHVTTQLANTGEPALGFRIRTTP</sequence>
<dbReference type="GO" id="GO:0004252">
    <property type="term" value="F:serine-type endopeptidase activity"/>
    <property type="evidence" value="ECO:0007669"/>
    <property type="project" value="InterPro"/>
</dbReference>
<keyword evidence="3" id="KW-1185">Reference proteome</keyword>
<dbReference type="GO" id="GO:0006508">
    <property type="term" value="P:proteolysis"/>
    <property type="evidence" value="ECO:0007669"/>
    <property type="project" value="InterPro"/>
</dbReference>
<dbReference type="InterPro" id="IPR009003">
    <property type="entry name" value="Peptidase_S1_PA"/>
</dbReference>
<feature type="chain" id="PRO_5020267818" evidence="1">
    <location>
        <begin position="29"/>
        <end position="522"/>
    </location>
</feature>
<organism evidence="2 3">
    <name type="scientific">Paractinoplanes brasiliensis</name>
    <dbReference type="NCBI Taxonomy" id="52695"/>
    <lineage>
        <taxon>Bacteria</taxon>
        <taxon>Bacillati</taxon>
        <taxon>Actinomycetota</taxon>
        <taxon>Actinomycetes</taxon>
        <taxon>Micromonosporales</taxon>
        <taxon>Micromonosporaceae</taxon>
        <taxon>Paractinoplanes</taxon>
    </lineage>
</organism>
<reference evidence="2 3" key="1">
    <citation type="submission" date="2019-03" db="EMBL/GenBank/DDBJ databases">
        <title>Sequencing the genomes of 1000 actinobacteria strains.</title>
        <authorList>
            <person name="Klenk H.-P."/>
        </authorList>
    </citation>
    <scope>NUCLEOTIDE SEQUENCE [LARGE SCALE GENOMIC DNA]</scope>
    <source>
        <strain evidence="2 3">DSM 43805</strain>
    </source>
</reference>
<dbReference type="InterPro" id="IPR043504">
    <property type="entry name" value="Peptidase_S1_PA_chymotrypsin"/>
</dbReference>
<dbReference type="InterPro" id="IPR035070">
    <property type="entry name" value="Streptogrisin_prodomain"/>
</dbReference>
<protein>
    <submittedName>
        <fullName evidence="2">Streptogrisin C</fullName>
    </submittedName>
</protein>
<dbReference type="EMBL" id="SNWR01000001">
    <property type="protein sequence ID" value="TDO36929.1"/>
    <property type="molecule type" value="Genomic_DNA"/>
</dbReference>
<evidence type="ECO:0000313" key="3">
    <source>
        <dbReference type="Proteomes" id="UP000294901"/>
    </source>
</evidence>
<dbReference type="InterPro" id="IPR033116">
    <property type="entry name" value="TRYPSIN_SER"/>
</dbReference>
<comment type="caution">
    <text evidence="2">The sequence shown here is derived from an EMBL/GenBank/DDBJ whole genome shotgun (WGS) entry which is preliminary data.</text>
</comment>
<dbReference type="PROSITE" id="PS00134">
    <property type="entry name" value="TRYPSIN_HIS"/>
    <property type="match status" value="1"/>
</dbReference>
<dbReference type="Gene3D" id="2.40.10.10">
    <property type="entry name" value="Trypsin-like serine proteases"/>
    <property type="match status" value="2"/>
</dbReference>